<dbReference type="GO" id="GO:0005524">
    <property type="term" value="F:ATP binding"/>
    <property type="evidence" value="ECO:0007669"/>
    <property type="project" value="UniProtKB-KW"/>
</dbReference>
<gene>
    <name evidence="3" type="ORF">H696_04716</name>
</gene>
<keyword evidence="1" id="KW-0547">Nucleotide-binding</keyword>
<evidence type="ECO:0000313" key="3">
    <source>
        <dbReference type="EMBL" id="KCV68422.1"/>
    </source>
</evidence>
<dbReference type="GO" id="GO:0015937">
    <property type="term" value="P:coenzyme A biosynthetic process"/>
    <property type="evidence" value="ECO:0007669"/>
    <property type="project" value="InterPro"/>
</dbReference>
<dbReference type="NCBIfam" id="TIGR00152">
    <property type="entry name" value="dephospho-CoA kinase"/>
    <property type="match status" value="1"/>
</dbReference>
<accession>A0A058Z4I5</accession>
<evidence type="ECO:0008006" key="5">
    <source>
        <dbReference type="Google" id="ProtNLM"/>
    </source>
</evidence>
<dbReference type="eggNOG" id="KOG3220">
    <property type="taxonomic scope" value="Eukaryota"/>
</dbReference>
<dbReference type="InterPro" id="IPR027417">
    <property type="entry name" value="P-loop_NTPase"/>
</dbReference>
<dbReference type="GeneID" id="20529441"/>
<dbReference type="OrthoDB" id="247245at2759"/>
<reference evidence="3" key="1">
    <citation type="submission" date="2013-04" db="EMBL/GenBank/DDBJ databases">
        <title>The Genome Sequence of Fonticula alba ATCC 38817.</title>
        <authorList>
            <consortium name="The Broad Institute Genomics Platform"/>
            <person name="Russ C."/>
            <person name="Cuomo C."/>
            <person name="Burger G."/>
            <person name="Gray M.W."/>
            <person name="Holland P.W.H."/>
            <person name="King N."/>
            <person name="Lang F.B.F."/>
            <person name="Roger A.J."/>
            <person name="Ruiz-Trillo I."/>
            <person name="Brown M."/>
            <person name="Walker B."/>
            <person name="Young S."/>
            <person name="Zeng Q."/>
            <person name="Gargeya S."/>
            <person name="Fitzgerald M."/>
            <person name="Haas B."/>
            <person name="Abouelleil A."/>
            <person name="Allen A.W."/>
            <person name="Alvarado L."/>
            <person name="Arachchi H.M."/>
            <person name="Berlin A.M."/>
            <person name="Chapman S.B."/>
            <person name="Gainer-Dewar J."/>
            <person name="Goldberg J."/>
            <person name="Griggs A."/>
            <person name="Gujja S."/>
            <person name="Hansen M."/>
            <person name="Howarth C."/>
            <person name="Imamovic A."/>
            <person name="Ireland A."/>
            <person name="Larimer J."/>
            <person name="McCowan C."/>
            <person name="Murphy C."/>
            <person name="Pearson M."/>
            <person name="Poon T.W."/>
            <person name="Priest M."/>
            <person name="Roberts A."/>
            <person name="Saif S."/>
            <person name="Shea T."/>
            <person name="Sisk P."/>
            <person name="Sykes S."/>
            <person name="Wortman J."/>
            <person name="Nusbaum C."/>
            <person name="Birren B."/>
        </authorList>
    </citation>
    <scope>NUCLEOTIDE SEQUENCE [LARGE SCALE GENOMIC DNA]</scope>
    <source>
        <strain evidence="3">ATCC 38817</strain>
    </source>
</reference>
<evidence type="ECO:0000313" key="4">
    <source>
        <dbReference type="Proteomes" id="UP000030693"/>
    </source>
</evidence>
<proteinExistence type="inferred from homology"/>
<dbReference type="STRING" id="691883.A0A058Z4I5"/>
<dbReference type="AlphaFoldDB" id="A0A058Z4I5"/>
<dbReference type="PANTHER" id="PTHR10695:SF46">
    <property type="entry name" value="BIFUNCTIONAL COENZYME A SYNTHASE-RELATED"/>
    <property type="match status" value="1"/>
</dbReference>
<dbReference type="CDD" id="cd02022">
    <property type="entry name" value="DPCK"/>
    <property type="match status" value="1"/>
</dbReference>
<evidence type="ECO:0000256" key="2">
    <source>
        <dbReference type="ARBA" id="ARBA00022840"/>
    </source>
</evidence>
<dbReference type="Pfam" id="PF01121">
    <property type="entry name" value="CoaE"/>
    <property type="match status" value="1"/>
</dbReference>
<name>A0A058Z4I5_FONAL</name>
<organism evidence="3">
    <name type="scientific">Fonticula alba</name>
    <name type="common">Slime mold</name>
    <dbReference type="NCBI Taxonomy" id="691883"/>
    <lineage>
        <taxon>Eukaryota</taxon>
        <taxon>Rotosphaerida</taxon>
        <taxon>Fonticulaceae</taxon>
        <taxon>Fonticula</taxon>
    </lineage>
</organism>
<dbReference type="HAMAP" id="MF_00376">
    <property type="entry name" value="Dephospho_CoA_kinase"/>
    <property type="match status" value="1"/>
</dbReference>
<keyword evidence="4" id="KW-1185">Reference proteome</keyword>
<dbReference type="Gene3D" id="3.40.50.300">
    <property type="entry name" value="P-loop containing nucleotide triphosphate hydrolases"/>
    <property type="match status" value="1"/>
</dbReference>
<dbReference type="SUPFAM" id="SSF52540">
    <property type="entry name" value="P-loop containing nucleoside triphosphate hydrolases"/>
    <property type="match status" value="1"/>
</dbReference>
<dbReference type="RefSeq" id="XP_009496854.1">
    <property type="nucleotide sequence ID" value="XM_009498579.1"/>
</dbReference>
<dbReference type="PANTHER" id="PTHR10695">
    <property type="entry name" value="DEPHOSPHO-COA KINASE-RELATED"/>
    <property type="match status" value="1"/>
</dbReference>
<dbReference type="EMBL" id="KB932208">
    <property type="protein sequence ID" value="KCV68422.1"/>
    <property type="molecule type" value="Genomic_DNA"/>
</dbReference>
<evidence type="ECO:0000256" key="1">
    <source>
        <dbReference type="ARBA" id="ARBA00022741"/>
    </source>
</evidence>
<dbReference type="GO" id="GO:0004140">
    <property type="term" value="F:dephospho-CoA kinase activity"/>
    <property type="evidence" value="ECO:0007669"/>
    <property type="project" value="InterPro"/>
</dbReference>
<keyword evidence="2" id="KW-0067">ATP-binding</keyword>
<dbReference type="Proteomes" id="UP000030693">
    <property type="component" value="Unassembled WGS sequence"/>
</dbReference>
<dbReference type="PROSITE" id="PS51219">
    <property type="entry name" value="DPCK"/>
    <property type="match status" value="1"/>
</dbReference>
<sequence length="310" mass="32159">MILVGVTGGIATGKSSAIRLLSELTGWPVVDTDAISHAITAPNAPILGRIERSFPGHALVHERGDPAAAGGAPQQRVLDRAALGRLIFQDPAARSLLGRVMQPAIRLRTAAGAARAAAAGAPVCLLDVPLLFEGNLDAWCHVSVLIDCSDKVQLQRLLFRGLSSAGTGAPLAHEHACYSTVDPAAFPAGDVEQALNRIGSQMPLSQKRTRATYILPNELPGQENLRQQVLLFLGLLCRDFGLRPASVLPAAVAVALPAADAPAAGQLRGPVSPPGHGALAHAAGRVLGAVLFLPLLAMAAAWERLPWAVG</sequence>
<dbReference type="InterPro" id="IPR001977">
    <property type="entry name" value="Depp_CoAkinase"/>
</dbReference>
<protein>
    <recommendedName>
        <fullName evidence="5">Dephospho-CoA kinase</fullName>
    </recommendedName>
</protein>